<feature type="compositionally biased region" description="Basic and acidic residues" evidence="1">
    <location>
        <begin position="145"/>
        <end position="154"/>
    </location>
</feature>
<feature type="region of interest" description="Disordered" evidence="1">
    <location>
        <begin position="76"/>
        <end position="154"/>
    </location>
</feature>
<accession>A0A9Q1LEM7</accession>
<feature type="transmembrane region" description="Helical" evidence="2">
    <location>
        <begin position="45"/>
        <end position="65"/>
    </location>
</feature>
<dbReference type="Proteomes" id="UP001152561">
    <property type="component" value="Unassembled WGS sequence"/>
</dbReference>
<evidence type="ECO:0000256" key="2">
    <source>
        <dbReference type="SAM" id="Phobius"/>
    </source>
</evidence>
<proteinExistence type="predicted"/>
<feature type="transmembrane region" description="Helical" evidence="2">
    <location>
        <begin position="12"/>
        <end position="33"/>
    </location>
</feature>
<sequence>MLLYSVLGCPRVYMILSSGSLVGLPVVLCWLVVTPQEADTFGGKGSLVGLPTLAYIVIAALCCRISDSLAMPPKKAIAAQKGKPTAGDTSRIQRVTRSRTQCMPKTVPQSASSASSPPPEAPVHGATSPVSEAPAPEPPALQSGAEDKAMIDAV</sequence>
<keyword evidence="2" id="KW-1133">Transmembrane helix</keyword>
<evidence type="ECO:0000313" key="4">
    <source>
        <dbReference type="Proteomes" id="UP001152561"/>
    </source>
</evidence>
<keyword evidence="4" id="KW-1185">Reference proteome</keyword>
<dbReference type="EMBL" id="JAJAGQ010000020">
    <property type="protein sequence ID" value="KAJ8533069.1"/>
    <property type="molecule type" value="Genomic_DNA"/>
</dbReference>
<keyword evidence="2" id="KW-0812">Transmembrane</keyword>
<reference evidence="4" key="1">
    <citation type="journal article" date="2023" name="Proc. Natl. Acad. Sci. U.S.A.">
        <title>Genomic and structural basis for evolution of tropane alkaloid biosynthesis.</title>
        <authorList>
            <person name="Wanga Y.-J."/>
            <person name="Taina T."/>
            <person name="Yua J.-Y."/>
            <person name="Lia J."/>
            <person name="Xua B."/>
            <person name="Chenc J."/>
            <person name="D'Auriad J.C."/>
            <person name="Huanga J.-P."/>
            <person name="Huanga S.-X."/>
        </authorList>
    </citation>
    <scope>NUCLEOTIDE SEQUENCE [LARGE SCALE GENOMIC DNA]</scope>
    <source>
        <strain evidence="4">cv. KIB-2019</strain>
    </source>
</reference>
<evidence type="ECO:0000256" key="1">
    <source>
        <dbReference type="SAM" id="MobiDB-lite"/>
    </source>
</evidence>
<evidence type="ECO:0000313" key="3">
    <source>
        <dbReference type="EMBL" id="KAJ8533069.1"/>
    </source>
</evidence>
<gene>
    <name evidence="3" type="ORF">K7X08_015958</name>
</gene>
<feature type="compositionally biased region" description="Polar residues" evidence="1">
    <location>
        <begin position="87"/>
        <end position="103"/>
    </location>
</feature>
<keyword evidence="2" id="KW-0472">Membrane</keyword>
<organism evidence="3 4">
    <name type="scientific">Anisodus acutangulus</name>
    <dbReference type="NCBI Taxonomy" id="402998"/>
    <lineage>
        <taxon>Eukaryota</taxon>
        <taxon>Viridiplantae</taxon>
        <taxon>Streptophyta</taxon>
        <taxon>Embryophyta</taxon>
        <taxon>Tracheophyta</taxon>
        <taxon>Spermatophyta</taxon>
        <taxon>Magnoliopsida</taxon>
        <taxon>eudicotyledons</taxon>
        <taxon>Gunneridae</taxon>
        <taxon>Pentapetalae</taxon>
        <taxon>asterids</taxon>
        <taxon>lamiids</taxon>
        <taxon>Solanales</taxon>
        <taxon>Solanaceae</taxon>
        <taxon>Solanoideae</taxon>
        <taxon>Hyoscyameae</taxon>
        <taxon>Anisodus</taxon>
    </lineage>
</organism>
<comment type="caution">
    <text evidence="3">The sequence shown here is derived from an EMBL/GenBank/DDBJ whole genome shotgun (WGS) entry which is preliminary data.</text>
</comment>
<dbReference type="AlphaFoldDB" id="A0A9Q1LEM7"/>
<protein>
    <submittedName>
        <fullName evidence="3">Uncharacterized protein</fullName>
    </submittedName>
</protein>
<name>A0A9Q1LEM7_9SOLA</name>